<reference evidence="2 3" key="1">
    <citation type="submission" date="2024-09" db="EMBL/GenBank/DDBJ databases">
        <title>Description of Labrys sedimenti sp. nov., isolated from a diclofenac-degrading enrichment culture, and genome-based reclassification of Labrys portucalensis as a later heterotypic synonym of Labrys neptuniae.</title>
        <authorList>
            <person name="Tancsics A."/>
            <person name="Csepanyi A."/>
        </authorList>
    </citation>
    <scope>NUCLEOTIDE SEQUENCE [LARGE SCALE GENOMIC DNA]</scope>
    <source>
        <strain evidence="2 3">LMG 23412</strain>
    </source>
</reference>
<comment type="caution">
    <text evidence="2">The sequence shown here is derived from an EMBL/GenBank/DDBJ whole genome shotgun (WGS) entry which is preliminary data.</text>
</comment>
<gene>
    <name evidence="2" type="ORF">ACETRX_02760</name>
</gene>
<dbReference type="InterPro" id="IPR010921">
    <property type="entry name" value="Trp_repressor/repl_initiator"/>
</dbReference>
<dbReference type="SUPFAM" id="SSF48295">
    <property type="entry name" value="TrpR-like"/>
    <property type="match status" value="1"/>
</dbReference>
<dbReference type="SMART" id="SM00760">
    <property type="entry name" value="Bac_DnaA_C"/>
    <property type="match status" value="1"/>
</dbReference>
<accession>A0ABV6Z8M9</accession>
<dbReference type="PANTHER" id="PTHR30050">
    <property type="entry name" value="CHROMOSOMAL REPLICATION INITIATOR PROTEIN DNAA"/>
    <property type="match status" value="1"/>
</dbReference>
<dbReference type="RefSeq" id="WP_394308388.1">
    <property type="nucleotide sequence ID" value="NZ_JBHGPK010000001.1"/>
</dbReference>
<organism evidence="2 3">
    <name type="scientific">Labrys neptuniae</name>
    <dbReference type="NCBI Taxonomy" id="376174"/>
    <lineage>
        <taxon>Bacteria</taxon>
        <taxon>Pseudomonadati</taxon>
        <taxon>Pseudomonadota</taxon>
        <taxon>Alphaproteobacteria</taxon>
        <taxon>Hyphomicrobiales</taxon>
        <taxon>Xanthobacteraceae</taxon>
        <taxon>Labrys</taxon>
    </lineage>
</organism>
<evidence type="ECO:0000259" key="1">
    <source>
        <dbReference type="SMART" id="SM00760"/>
    </source>
</evidence>
<sequence length="231" mass="26227">MTALYIDPSEIKLTDYRAVHERLMYGGALPKAVTELLARREKAVSVREDKASDRETILRRESQALAHRERAYDAVKVEFAAREMALARREQEVVTAMAKLRRAEARLGRKLIEEDPCPEADWPPSRRFAFKDIVVAVAGRYGVTRATMFSRGRTRAVVDARRAICVLAREFTLMSLPEIGRMLGGRHHTTVMHHVSMDRPTMAALRHMLGPDAGLDQWVDALHAEMRREPA</sequence>
<dbReference type="Pfam" id="PF08299">
    <property type="entry name" value="Bac_DnaA_C"/>
    <property type="match status" value="1"/>
</dbReference>
<dbReference type="PANTHER" id="PTHR30050:SF4">
    <property type="entry name" value="ATP-BINDING PROTEIN RV3427C IN INSERTION SEQUENCE-RELATED"/>
    <property type="match status" value="1"/>
</dbReference>
<dbReference type="CDD" id="cd06571">
    <property type="entry name" value="Bac_DnaA_C"/>
    <property type="match status" value="1"/>
</dbReference>
<evidence type="ECO:0000313" key="2">
    <source>
        <dbReference type="EMBL" id="MFC2248526.1"/>
    </source>
</evidence>
<evidence type="ECO:0000313" key="3">
    <source>
        <dbReference type="Proteomes" id="UP001595190"/>
    </source>
</evidence>
<dbReference type="InterPro" id="IPR013159">
    <property type="entry name" value="DnaA_C"/>
</dbReference>
<dbReference type="Proteomes" id="UP001595190">
    <property type="component" value="Unassembled WGS sequence"/>
</dbReference>
<name>A0ABV6Z8M9_9HYPH</name>
<dbReference type="EMBL" id="JBHGPK010000001">
    <property type="protein sequence ID" value="MFC2248526.1"/>
    <property type="molecule type" value="Genomic_DNA"/>
</dbReference>
<proteinExistence type="predicted"/>
<feature type="domain" description="Chromosomal replication initiator DnaA C-terminal" evidence="1">
    <location>
        <begin position="129"/>
        <end position="198"/>
    </location>
</feature>
<dbReference type="Gene3D" id="1.10.1750.10">
    <property type="match status" value="1"/>
</dbReference>
<protein>
    <submittedName>
        <fullName evidence="2">Helix-turn-helix domain-containing protein</fullName>
    </submittedName>
</protein>